<evidence type="ECO:0000313" key="4">
    <source>
        <dbReference type="Proteomes" id="UP001597467"/>
    </source>
</evidence>
<dbReference type="Proteomes" id="UP001597467">
    <property type="component" value="Unassembled WGS sequence"/>
</dbReference>
<feature type="signal peptide" evidence="1">
    <location>
        <begin position="1"/>
        <end position="19"/>
    </location>
</feature>
<accession>A0ABW5K4U6</accession>
<feature type="domain" description="Outer membrane protein beta-barrel" evidence="2">
    <location>
        <begin position="19"/>
        <end position="169"/>
    </location>
</feature>
<comment type="caution">
    <text evidence="3">The sequence shown here is derived from an EMBL/GenBank/DDBJ whole genome shotgun (WGS) entry which is preliminary data.</text>
</comment>
<protein>
    <submittedName>
        <fullName evidence="3">Porin family protein</fullName>
    </submittedName>
</protein>
<dbReference type="Pfam" id="PF13568">
    <property type="entry name" value="OMP_b-brl_2"/>
    <property type="match status" value="1"/>
</dbReference>
<keyword evidence="1" id="KW-0732">Signal</keyword>
<organism evidence="3 4">
    <name type="scientific">Lacinutrix gracilariae</name>
    <dbReference type="NCBI Taxonomy" id="1747198"/>
    <lineage>
        <taxon>Bacteria</taxon>
        <taxon>Pseudomonadati</taxon>
        <taxon>Bacteroidota</taxon>
        <taxon>Flavobacteriia</taxon>
        <taxon>Flavobacteriales</taxon>
        <taxon>Flavobacteriaceae</taxon>
        <taxon>Lacinutrix</taxon>
    </lineage>
</organism>
<evidence type="ECO:0000259" key="2">
    <source>
        <dbReference type="Pfam" id="PF13568"/>
    </source>
</evidence>
<reference evidence="4" key="1">
    <citation type="journal article" date="2019" name="Int. J. Syst. Evol. Microbiol.">
        <title>The Global Catalogue of Microorganisms (GCM) 10K type strain sequencing project: providing services to taxonomists for standard genome sequencing and annotation.</title>
        <authorList>
            <consortium name="The Broad Institute Genomics Platform"/>
            <consortium name="The Broad Institute Genome Sequencing Center for Infectious Disease"/>
            <person name="Wu L."/>
            <person name="Ma J."/>
        </authorList>
    </citation>
    <scope>NUCLEOTIDE SEQUENCE [LARGE SCALE GENOMIC DNA]</scope>
    <source>
        <strain evidence="4">KCTC 42808</strain>
    </source>
</reference>
<evidence type="ECO:0000256" key="1">
    <source>
        <dbReference type="SAM" id="SignalP"/>
    </source>
</evidence>
<dbReference type="InterPro" id="IPR025665">
    <property type="entry name" value="Beta-barrel_OMP_2"/>
</dbReference>
<feature type="chain" id="PRO_5045655161" evidence="1">
    <location>
        <begin position="20"/>
        <end position="205"/>
    </location>
</feature>
<name>A0ABW5K4U6_9FLAO</name>
<evidence type="ECO:0000313" key="3">
    <source>
        <dbReference type="EMBL" id="MFD2542755.1"/>
    </source>
</evidence>
<dbReference type="RefSeq" id="WP_379903957.1">
    <property type="nucleotide sequence ID" value="NZ_JBHULM010000011.1"/>
</dbReference>
<keyword evidence="4" id="KW-1185">Reference proteome</keyword>
<sequence length="205" mass="23136">MKKIILSLALIIASTTAFSQVTVSPGIKTGLNLANLTNVDNSKTKLGFQGGLFVNIHLANFYELQVETTYSNQGTTIEYRSHSSGFDPGTRYEDDLNLEYISLNLANKFFPIKDLGLNFIVGPTIDILVNSGEYNDILPIDFSVFGGLGYEFPFGLGLELRYKQGLIDVRDDYYDYYDEDDFYNRDNILNGVIQFGVTYKFDFSR</sequence>
<proteinExistence type="predicted"/>
<dbReference type="EMBL" id="JBHULM010000011">
    <property type="protein sequence ID" value="MFD2542755.1"/>
    <property type="molecule type" value="Genomic_DNA"/>
</dbReference>
<gene>
    <name evidence="3" type="ORF">ACFSSB_10540</name>
</gene>